<dbReference type="Proteomes" id="UP001165083">
    <property type="component" value="Unassembled WGS sequence"/>
</dbReference>
<reference evidence="1" key="1">
    <citation type="submission" date="2023-04" db="EMBL/GenBank/DDBJ databases">
        <title>Phytophthora lilii NBRC 32176.</title>
        <authorList>
            <person name="Ichikawa N."/>
            <person name="Sato H."/>
            <person name="Tonouchi N."/>
        </authorList>
    </citation>
    <scope>NUCLEOTIDE SEQUENCE</scope>
    <source>
        <strain evidence="1">NBRC 32176</strain>
    </source>
</reference>
<dbReference type="AlphaFoldDB" id="A0A9W7CMC4"/>
<comment type="caution">
    <text evidence="1">The sequence shown here is derived from an EMBL/GenBank/DDBJ whole genome shotgun (WGS) entry which is preliminary data.</text>
</comment>
<name>A0A9W7CMC4_9STRA</name>
<sequence>MLRMLQSTRIVSYAFELRPVAVERIDVLESKLKDQQEELETLRGQIGPCRQYFLRAESKTWNSFKLQWTAPLDSDQFALREDCTSVKVAYPGLYAVAVLVNHLPGQNSTGVISLQKNGIQVQSAATGASYSSYQGDYCSHHTSTSLMCIIDFKKDETIAVVCTNTSAIAKVPSYLTLARIGE</sequence>
<dbReference type="EMBL" id="BSXW01001182">
    <property type="protein sequence ID" value="GMF34425.1"/>
    <property type="molecule type" value="Genomic_DNA"/>
</dbReference>
<accession>A0A9W7CMC4</accession>
<evidence type="ECO:0000313" key="2">
    <source>
        <dbReference type="Proteomes" id="UP001165083"/>
    </source>
</evidence>
<proteinExistence type="predicted"/>
<keyword evidence="2" id="KW-1185">Reference proteome</keyword>
<dbReference type="OrthoDB" id="125983at2759"/>
<protein>
    <submittedName>
        <fullName evidence="1">Unnamed protein product</fullName>
    </submittedName>
</protein>
<evidence type="ECO:0000313" key="1">
    <source>
        <dbReference type="EMBL" id="GMF34425.1"/>
    </source>
</evidence>
<organism evidence="1 2">
    <name type="scientific">Phytophthora lilii</name>
    <dbReference type="NCBI Taxonomy" id="2077276"/>
    <lineage>
        <taxon>Eukaryota</taxon>
        <taxon>Sar</taxon>
        <taxon>Stramenopiles</taxon>
        <taxon>Oomycota</taxon>
        <taxon>Peronosporomycetes</taxon>
        <taxon>Peronosporales</taxon>
        <taxon>Peronosporaceae</taxon>
        <taxon>Phytophthora</taxon>
    </lineage>
</organism>
<gene>
    <name evidence="1" type="ORF">Plil01_001466200</name>
</gene>